<protein>
    <submittedName>
        <fullName evidence="1">Uncharacterized protein</fullName>
    </submittedName>
</protein>
<dbReference type="EMBL" id="JMIR01000051">
    <property type="protein sequence ID" value="KEO80991.1"/>
    <property type="molecule type" value="Genomic_DNA"/>
</dbReference>
<dbReference type="AlphaFoldDB" id="A0A074LFH2"/>
<sequence>MKGGYPFELYIFSKQREPIALNKRFTVDRDSEDALFLQGDPLLLERLMIHLISQALLHTPAEETVLLKARREKWGIFLEVHGYESGDQLFETHRLVEAVGGHLRVESNTAWIGLPLD</sequence>
<evidence type="ECO:0000313" key="1">
    <source>
        <dbReference type="EMBL" id="KEO80991.1"/>
    </source>
</evidence>
<dbReference type="SUPFAM" id="SSF55874">
    <property type="entry name" value="ATPase domain of HSP90 chaperone/DNA topoisomerase II/histidine kinase"/>
    <property type="match status" value="1"/>
</dbReference>
<gene>
    <name evidence="1" type="ORF">EL26_23205</name>
</gene>
<dbReference type="Proteomes" id="UP000027931">
    <property type="component" value="Unassembled WGS sequence"/>
</dbReference>
<reference evidence="1 2" key="1">
    <citation type="journal article" date="2013" name="Int. J. Syst. Evol. Microbiol.">
        <title>Tumebacillus flagellatus sp. nov., an alpha-amylase/pullulanase-producing bacterium isolated from cassava wastewater.</title>
        <authorList>
            <person name="Wang Q."/>
            <person name="Xie N."/>
            <person name="Qin Y."/>
            <person name="Shen N."/>
            <person name="Zhu J."/>
            <person name="Mi H."/>
            <person name="Huang R."/>
        </authorList>
    </citation>
    <scope>NUCLEOTIDE SEQUENCE [LARGE SCALE GENOMIC DNA]</scope>
    <source>
        <strain evidence="1 2">GST4</strain>
    </source>
</reference>
<proteinExistence type="predicted"/>
<organism evidence="1 2">
    <name type="scientific">Tumebacillus flagellatus</name>
    <dbReference type="NCBI Taxonomy" id="1157490"/>
    <lineage>
        <taxon>Bacteria</taxon>
        <taxon>Bacillati</taxon>
        <taxon>Bacillota</taxon>
        <taxon>Bacilli</taxon>
        <taxon>Bacillales</taxon>
        <taxon>Alicyclobacillaceae</taxon>
        <taxon>Tumebacillus</taxon>
    </lineage>
</organism>
<comment type="caution">
    <text evidence="1">The sequence shown here is derived from an EMBL/GenBank/DDBJ whole genome shotgun (WGS) entry which is preliminary data.</text>
</comment>
<dbReference type="InterPro" id="IPR036890">
    <property type="entry name" value="HATPase_C_sf"/>
</dbReference>
<dbReference type="RefSeq" id="WP_038094423.1">
    <property type="nucleotide sequence ID" value="NZ_JMIR01000051.1"/>
</dbReference>
<accession>A0A074LFH2</accession>
<keyword evidence="2" id="KW-1185">Reference proteome</keyword>
<name>A0A074LFH2_9BACL</name>
<evidence type="ECO:0000313" key="2">
    <source>
        <dbReference type="Proteomes" id="UP000027931"/>
    </source>
</evidence>